<dbReference type="Gene3D" id="1.10.10.10">
    <property type="entry name" value="Winged helix-like DNA-binding domain superfamily/Winged helix DNA-binding domain"/>
    <property type="match status" value="1"/>
</dbReference>
<evidence type="ECO:0000256" key="1">
    <source>
        <dbReference type="ARBA" id="ARBA00011046"/>
    </source>
</evidence>
<dbReference type="RefSeq" id="WP_150074409.1">
    <property type="nucleotide sequence ID" value="NZ_VWOX01000001.1"/>
</dbReference>
<evidence type="ECO:0000313" key="5">
    <source>
        <dbReference type="EMBL" id="KAA5547247.1"/>
    </source>
</evidence>
<accession>A0A5M6DI56</accession>
<dbReference type="InterPro" id="IPR036388">
    <property type="entry name" value="WH-like_DNA-bd_sf"/>
</dbReference>
<comment type="caution">
    <text evidence="5">The sequence shown here is derived from an EMBL/GenBank/DDBJ whole genome shotgun (WGS) entry which is preliminary data.</text>
</comment>
<dbReference type="Pfam" id="PF03965">
    <property type="entry name" value="Penicillinase_R"/>
    <property type="match status" value="1"/>
</dbReference>
<name>A0A5M6DI56_9BACT</name>
<dbReference type="EMBL" id="VWOX01000001">
    <property type="protein sequence ID" value="KAA5547247.1"/>
    <property type="molecule type" value="Genomic_DNA"/>
</dbReference>
<gene>
    <name evidence="5" type="ORF">FYK55_02280</name>
</gene>
<keyword evidence="3" id="KW-0238">DNA-binding</keyword>
<comment type="similarity">
    <text evidence="1">Belongs to the BlaI transcriptional regulatory family.</text>
</comment>
<dbReference type="GO" id="GO:0003677">
    <property type="term" value="F:DNA binding"/>
    <property type="evidence" value="ECO:0007669"/>
    <property type="project" value="UniProtKB-KW"/>
</dbReference>
<keyword evidence="6" id="KW-1185">Reference proteome</keyword>
<evidence type="ECO:0000256" key="4">
    <source>
        <dbReference type="ARBA" id="ARBA00023163"/>
    </source>
</evidence>
<dbReference type="GO" id="GO:0045892">
    <property type="term" value="P:negative regulation of DNA-templated transcription"/>
    <property type="evidence" value="ECO:0007669"/>
    <property type="project" value="InterPro"/>
</dbReference>
<evidence type="ECO:0000313" key="6">
    <source>
        <dbReference type="Proteomes" id="UP000324479"/>
    </source>
</evidence>
<protein>
    <submittedName>
        <fullName evidence="5">BlaI/MecI/CopY family transcriptional regulator</fullName>
    </submittedName>
</protein>
<dbReference type="InterPro" id="IPR036390">
    <property type="entry name" value="WH_DNA-bd_sf"/>
</dbReference>
<dbReference type="AlphaFoldDB" id="A0A5M6DI56"/>
<keyword evidence="2" id="KW-0805">Transcription regulation</keyword>
<sequence>MTRSTTPQPTELELQMLKVLWANSPKTAREIRDALASHGRDLAHTSVITTLQKMVAKGQLKQLDPVEGKAFRFEPLVSVDAVSKSMLGNLVDRVFDGSAEAVLLNLFDVTDLDADSLKRLRHVFNQKMREKQQ</sequence>
<keyword evidence="4" id="KW-0804">Transcription</keyword>
<dbReference type="SUPFAM" id="SSF46785">
    <property type="entry name" value="Winged helix' DNA-binding domain"/>
    <property type="match status" value="1"/>
</dbReference>
<dbReference type="PIRSF" id="PIRSF019455">
    <property type="entry name" value="CopR_AtkY"/>
    <property type="match status" value="1"/>
</dbReference>
<proteinExistence type="inferred from homology"/>
<reference evidence="5 6" key="1">
    <citation type="submission" date="2019-08" db="EMBL/GenBank/DDBJ databases">
        <authorList>
            <person name="Dhanesh K."/>
            <person name="Kumar G."/>
            <person name="Sasikala C."/>
            <person name="Venkata Ramana C."/>
        </authorList>
    </citation>
    <scope>NUCLEOTIDE SEQUENCE [LARGE SCALE GENOMIC DNA]</scope>
    <source>
        <strain evidence="5 6">JC645</strain>
    </source>
</reference>
<dbReference type="Proteomes" id="UP000324479">
    <property type="component" value="Unassembled WGS sequence"/>
</dbReference>
<dbReference type="InterPro" id="IPR005650">
    <property type="entry name" value="BlaI_family"/>
</dbReference>
<organism evidence="5 6">
    <name type="scientific">Roseiconus nitratireducens</name>
    <dbReference type="NCBI Taxonomy" id="2605748"/>
    <lineage>
        <taxon>Bacteria</taxon>
        <taxon>Pseudomonadati</taxon>
        <taxon>Planctomycetota</taxon>
        <taxon>Planctomycetia</taxon>
        <taxon>Pirellulales</taxon>
        <taxon>Pirellulaceae</taxon>
        <taxon>Roseiconus</taxon>
    </lineage>
</organism>
<evidence type="ECO:0000256" key="2">
    <source>
        <dbReference type="ARBA" id="ARBA00023015"/>
    </source>
</evidence>
<evidence type="ECO:0000256" key="3">
    <source>
        <dbReference type="ARBA" id="ARBA00023125"/>
    </source>
</evidence>